<sequence>MKQYNEILHEQLWKGTLEEVDATSQESGIQHLLHQAVQTEQDHQTNLAIAIRSSSSNFRIEDTAVILDGEKAFQQASFLTIHEDEDDKGYTRCLWLRNYKWLPTSHSIQNCDAQE</sequence>
<name>A0ABR1DDM9_NECAM</name>
<accession>A0ABR1DDM9</accession>
<evidence type="ECO:0000313" key="2">
    <source>
        <dbReference type="Proteomes" id="UP001303046"/>
    </source>
</evidence>
<protein>
    <submittedName>
        <fullName evidence="1">Uncharacterized protein</fullName>
    </submittedName>
</protein>
<dbReference type="EMBL" id="JAVFWL010000004">
    <property type="protein sequence ID" value="KAK6748582.1"/>
    <property type="molecule type" value="Genomic_DNA"/>
</dbReference>
<reference evidence="1 2" key="1">
    <citation type="submission" date="2023-08" db="EMBL/GenBank/DDBJ databases">
        <title>A Necator americanus chromosomal reference genome.</title>
        <authorList>
            <person name="Ilik V."/>
            <person name="Petrzelkova K.J."/>
            <person name="Pardy F."/>
            <person name="Fuh T."/>
            <person name="Niatou-Singa F.S."/>
            <person name="Gouil Q."/>
            <person name="Baker L."/>
            <person name="Ritchie M.E."/>
            <person name="Jex A.R."/>
            <person name="Gazzola D."/>
            <person name="Li H."/>
            <person name="Toshio Fujiwara R."/>
            <person name="Zhan B."/>
            <person name="Aroian R.V."/>
            <person name="Pafco B."/>
            <person name="Schwarz E.M."/>
        </authorList>
    </citation>
    <scope>NUCLEOTIDE SEQUENCE [LARGE SCALE GENOMIC DNA]</scope>
    <source>
        <strain evidence="1 2">Aroian</strain>
        <tissue evidence="1">Whole animal</tissue>
    </source>
</reference>
<organism evidence="1 2">
    <name type="scientific">Necator americanus</name>
    <name type="common">Human hookworm</name>
    <dbReference type="NCBI Taxonomy" id="51031"/>
    <lineage>
        <taxon>Eukaryota</taxon>
        <taxon>Metazoa</taxon>
        <taxon>Ecdysozoa</taxon>
        <taxon>Nematoda</taxon>
        <taxon>Chromadorea</taxon>
        <taxon>Rhabditida</taxon>
        <taxon>Rhabditina</taxon>
        <taxon>Rhabditomorpha</taxon>
        <taxon>Strongyloidea</taxon>
        <taxon>Ancylostomatidae</taxon>
        <taxon>Bunostominae</taxon>
        <taxon>Necator</taxon>
    </lineage>
</organism>
<keyword evidence="2" id="KW-1185">Reference proteome</keyword>
<dbReference type="Proteomes" id="UP001303046">
    <property type="component" value="Unassembled WGS sequence"/>
</dbReference>
<comment type="caution">
    <text evidence="1">The sequence shown here is derived from an EMBL/GenBank/DDBJ whole genome shotgun (WGS) entry which is preliminary data.</text>
</comment>
<evidence type="ECO:0000313" key="1">
    <source>
        <dbReference type="EMBL" id="KAK6748582.1"/>
    </source>
</evidence>
<gene>
    <name evidence="1" type="primary">Necator_chrIV.g14588</name>
    <name evidence="1" type="ORF">RB195_001293</name>
</gene>
<proteinExistence type="predicted"/>